<keyword evidence="3" id="KW-0677">Repeat</keyword>
<dbReference type="SMART" id="SM00686">
    <property type="entry name" value="DM13"/>
    <property type="match status" value="2"/>
</dbReference>
<dbReference type="GO" id="GO:0005813">
    <property type="term" value="C:centrosome"/>
    <property type="evidence" value="ECO:0007669"/>
    <property type="project" value="UniProtKB-SubCell"/>
</dbReference>
<evidence type="ECO:0000256" key="5">
    <source>
        <dbReference type="SAM" id="MobiDB-lite"/>
    </source>
</evidence>
<dbReference type="InterPro" id="IPR052126">
    <property type="entry name" value="Spindle_Org/Thrombomodulin"/>
</dbReference>
<feature type="region of interest" description="Disordered" evidence="5">
    <location>
        <begin position="889"/>
        <end position="920"/>
    </location>
</feature>
<sequence>MEYDSASNCDDHLREYETSEDLRHLREIHKLERPTCTTSSTPWHSLQVVTSQSKLKSGTTNKSLSSQVMEYYHKYSQNANLDQYFSLPSTSTSPEAIKCYYSIYEVNPKLEVNRQDCIGEEYNLKSYVPRERRRWARPPLIGQSSNTESSSRYVQTPLSNLKSPSPDLKHNTPETILEEKNENQEILTEAIERKISSPTSSIASHKPLEWDSGADVGYFNTIPNSKQNDKKLSTIERMALAKGCSAALRLDPEGTTESGISGKLAGVQKNSTNSMIPDANSTPLLGNASGSESEIEITPIVKNHLPGIISGNGIKSNERFFSKDLKHQNILMQYSKREYNYDTPKSTFASKIPFAKFATEVRKVSSKQNTNKENICPPSSPLKKSTSMNTLFIPPSKLPLKRSQSELNLYGRDKGKSALPLIFNSSSSIATIVNKPSTCDKVIQTTLYAYTQESVGVQVSVLEEEKPPLPKRGTSLRKGSTLMLKNPKDTYKVQNSRNQKANEAQNAEASGERKGIKLQQQNYSGQSQNESARQTPQPDTEDVTGRANSFEYFPGHVYENVPNGSGSHISSSETGRSHSTLPNTSSSINEKLWGDSDSLVKDLERSVNILKSLVDANKCDKEIKKRLIHHVVKRLITAKYTDDKIEHNLEDNVPWNPDDARSKVYGREILQAITKNHNTSDSSADWNLQKELAQRKSTRSGKGMGKNVTSESSSDKVDKNTDRTETDGRKARMGLRSDDCHRSSNTMTDKSESSECFFPQRGRKGNKMQDIFCTKDCKMQRDSKMTTTRTTTMTTATTNNTIDHNRMLLDAVVNNRRNVIRSSNTGEQDDWRLLTTFSERQFEMKKHGNSDSADSKLVSYAEMEKRNQLIWITNEISHLCNLKKLLEESRRPERLRTSPKKSRSGNFKRKPMETSSHELSKNDYCNCSDTRVNSLEDPWSSHCNLACHHSSTSTSIIQHIKKRNSCAQTATNITGALSKTGGEIVSVSNLHNFSIKLVSIGVQTIPQETSTIPALIQSEIVHYVKCPAHSSMQFQNNHKCAEQISQCVKHHAIQNLVTCTQCSQEQKERLTVQKVHTNIENFQEESPVSSQTVSDQTNSSISVEISHHCVQASSSKQKETKNQINILKLKTCDCKCESKKTLSKGCQCSSPVIAVECNNVSKCEEYQKKMFHARDKEDGNAKECNCATTVCTEYDNEQSKKGRAPMKYSSKDYQINNGYSSSLNQNGHVELCGCSNDCFCENNREPEVQNGKVFCSCHSNGRVQHNGVHFHGEVEDCSVQLWPYWVNNGQINETAQCKVQSNVKCKCEKDCSCNNNRGKGTSEEISHGKACTGGKPNYVDEANQTSDSDRNCKYCRRCGAAYVKKCNCYQTYPKSIAYELSFVKENGQRNDNLGALPKVPLSNRSIYESKIDGCVCNMIKKVSSKKNSPQKNTLQDYLSKNKADFVNNAETRRQYMSEISHLRQLRKEKRIQLLAMASTSNIIKSTKTSSKPVPQKKMSNEQMRERLRKRYLRLNEVRYKRLQREKQEEARRNKLMAKIFCKKLQQKVLRGQGKCIGKLNTYHHEVSGEVYAVDENTLLLINFKYDGNGDDTFFFAGASTRAGPHGFIVPDEWGKTNVLDKYFNKNLTLNLPDGKTIADIKWFAIYDLGSQNVFGDVIFPDEFRAPAPATISQLKKYSHGVSSEPIEIIDSKTIKIPNFKYDGEGKDTYFWVGDGPQPSTRGTKVPDEYGYLDSLHAYRGEDVIIQLPGDMTIFNINWLSIFDVETASNFGSVIIPKELNVPPSLVKVIKHINSLPNCVQLHKRFQVSWEIFGPQITIQLAGDIGENEYMAFGLSGSEVSSQMEGADIAVAHLDSIRGYVVDYNITAKAPCGKVLGQYKGVCRDELFGGLDNNQLHTAFKENGITVINYRRTLNSSDPGDKEYPTDRSVYVVWALGRLNENKEPTFHDLYLKNDLKLELGRKEPEDACMDFTENNEQLVVPWEKVKIYGRSIRTFKATIGPSGGKKGYQGITGQPSTGLAWYIEGRLVPELYLRRGLTYNFRVFGGNNPHSSNLYHPLIITDELHGGYDKLSDAAQSNIRVLAGVEFTRRGQPRPTAVGPLCLSKHNGRDRRRDDDFVTFKQFNRTLINTCEPGEGGNLEITPNSTWPDIVYYNSFTHANMGWKIHIVDSYSSSNAVVRQLSLILGITAVFLHFL</sequence>
<dbReference type="CTD" id="47137"/>
<dbReference type="RefSeq" id="XP_394084.6">
    <property type="nucleotide sequence ID" value="XM_394084.7"/>
</dbReference>
<dbReference type="OrthoDB" id="2448405at2759"/>
<evidence type="ECO:0000256" key="4">
    <source>
        <dbReference type="ARBA" id="ARBA00023212"/>
    </source>
</evidence>
<dbReference type="GeneID" id="410606"/>
<evidence type="ECO:0000313" key="9">
    <source>
        <dbReference type="Proteomes" id="UP000005203"/>
    </source>
</evidence>
<keyword evidence="9" id="KW-1185">Reference proteome</keyword>
<keyword evidence="4" id="KW-0206">Cytoskeleton</keyword>
<evidence type="ECO:0000256" key="2">
    <source>
        <dbReference type="ARBA" id="ARBA00022490"/>
    </source>
</evidence>
<organism evidence="8">
    <name type="scientific">Apis mellifera</name>
    <name type="common">Honeybee</name>
    <dbReference type="NCBI Taxonomy" id="7460"/>
    <lineage>
        <taxon>Eukaryota</taxon>
        <taxon>Metazoa</taxon>
        <taxon>Ecdysozoa</taxon>
        <taxon>Arthropoda</taxon>
        <taxon>Hexapoda</taxon>
        <taxon>Insecta</taxon>
        <taxon>Pterygota</taxon>
        <taxon>Neoptera</taxon>
        <taxon>Endopterygota</taxon>
        <taxon>Hymenoptera</taxon>
        <taxon>Apocrita</taxon>
        <taxon>Aculeata</taxon>
        <taxon>Apoidea</taxon>
        <taxon>Anthophila</taxon>
        <taxon>Apidae</taxon>
        <taxon>Apis</taxon>
    </lineage>
</organism>
<dbReference type="EnsemblMetazoa" id="XM_394084">
    <property type="protein sequence ID" value="XP_394084"/>
    <property type="gene ID" value="LOC410606"/>
</dbReference>
<feature type="compositionally biased region" description="Basic and acidic residues" evidence="5">
    <location>
        <begin position="910"/>
        <end position="920"/>
    </location>
</feature>
<feature type="compositionally biased region" description="Basic and acidic residues" evidence="5">
    <location>
        <begin position="713"/>
        <end position="742"/>
    </location>
</feature>
<comment type="subcellular location">
    <subcellularLocation>
        <location evidence="1">Cytoplasm</location>
        <location evidence="1">Cytoskeleton</location>
        <location evidence="1">Microtubule organizing center</location>
        <location evidence="1">Centrosome</location>
    </subcellularLocation>
</comment>
<feature type="compositionally biased region" description="Polar residues" evidence="5">
    <location>
        <begin position="518"/>
        <end position="538"/>
    </location>
</feature>
<dbReference type="SMART" id="SM00664">
    <property type="entry name" value="DoH"/>
    <property type="match status" value="1"/>
</dbReference>
<dbReference type="PROSITE" id="PS51549">
    <property type="entry name" value="DM13"/>
    <property type="match status" value="2"/>
</dbReference>
<dbReference type="Pfam" id="PF03351">
    <property type="entry name" value="DOMON"/>
    <property type="match status" value="1"/>
</dbReference>
<accession>A0A8B9B583</accession>
<feature type="compositionally biased region" description="Basic residues" evidence="5">
    <location>
        <begin position="897"/>
        <end position="909"/>
    </location>
</feature>
<dbReference type="PANTHER" id="PTHR24036:SF16">
    <property type="entry name" value="KNICKKOPF"/>
    <property type="match status" value="1"/>
</dbReference>
<evidence type="ECO:0000313" key="8">
    <source>
        <dbReference type="EnsemblMetazoa" id="XP_394084"/>
    </source>
</evidence>
<feature type="region of interest" description="Disordered" evidence="5">
    <location>
        <begin position="465"/>
        <end position="591"/>
    </location>
</feature>
<feature type="region of interest" description="Disordered" evidence="5">
    <location>
        <begin position="693"/>
        <end position="761"/>
    </location>
</feature>
<dbReference type="Pfam" id="PF10517">
    <property type="entry name" value="DM13"/>
    <property type="match status" value="2"/>
</dbReference>
<evidence type="ECO:0000313" key="10">
    <source>
        <dbReference type="RefSeq" id="XP_394084.6"/>
    </source>
</evidence>
<feature type="domain" description="DM13" evidence="7">
    <location>
        <begin position="1553"/>
        <end position="1660"/>
    </location>
</feature>
<gene>
    <name evidence="10" type="primary">LOC410606</name>
</gene>
<accession>A0A7M7R6V3</accession>
<dbReference type="Proteomes" id="UP000005203">
    <property type="component" value="Linkage group LG15"/>
</dbReference>
<evidence type="ECO:0000256" key="3">
    <source>
        <dbReference type="ARBA" id="ARBA00022737"/>
    </source>
</evidence>
<dbReference type="PANTHER" id="PTHR24036">
    <property type="entry name" value="SKELETOR-RELATED"/>
    <property type="match status" value="1"/>
</dbReference>
<feature type="domain" description="DOMON" evidence="6">
    <location>
        <begin position="1803"/>
        <end position="1936"/>
    </location>
</feature>
<feature type="compositionally biased region" description="Polar residues" evidence="5">
    <location>
        <begin position="562"/>
        <end position="589"/>
    </location>
</feature>
<dbReference type="CDD" id="cd09631">
    <property type="entry name" value="DOMON_DOH"/>
    <property type="match status" value="1"/>
</dbReference>
<evidence type="ECO:0000259" key="7">
    <source>
        <dbReference type="PROSITE" id="PS51549"/>
    </source>
</evidence>
<dbReference type="InterPro" id="IPR029299">
    <property type="entry name" value="ALMS_motif"/>
</dbReference>
<proteinExistence type="predicted"/>
<dbReference type="InterPro" id="IPR005018">
    <property type="entry name" value="DOMON_domain"/>
</dbReference>
<feature type="region of interest" description="Disordered" evidence="5">
    <location>
        <begin position="138"/>
        <end position="169"/>
    </location>
</feature>
<name>A0A7M7R6V3_APIME</name>
<reference evidence="10" key="2">
    <citation type="submission" date="2025-04" db="UniProtKB">
        <authorList>
            <consortium name="RefSeq"/>
        </authorList>
    </citation>
    <scope>IDENTIFICATION</scope>
    <source>
        <strain evidence="10">DH4</strain>
        <tissue evidence="10">Whole body</tissue>
    </source>
</reference>
<dbReference type="InterPro" id="IPR019545">
    <property type="entry name" value="DM13_domain"/>
</dbReference>
<feature type="compositionally biased region" description="Low complexity" evidence="5">
    <location>
        <begin position="498"/>
        <end position="509"/>
    </location>
</feature>
<feature type="domain" description="DM13" evidence="7">
    <location>
        <begin position="1669"/>
        <end position="1776"/>
    </location>
</feature>
<feature type="compositionally biased region" description="Polar residues" evidence="5">
    <location>
        <begin position="142"/>
        <end position="163"/>
    </location>
</feature>
<reference evidence="8" key="1">
    <citation type="submission" date="2021-01" db="UniProtKB">
        <authorList>
            <consortium name="EnsemblMetazoa"/>
        </authorList>
    </citation>
    <scope>IDENTIFICATION</scope>
    <source>
        <strain evidence="8">DH4</strain>
    </source>
</reference>
<evidence type="ECO:0000259" key="6">
    <source>
        <dbReference type="PROSITE" id="PS50836"/>
    </source>
</evidence>
<protein>
    <submittedName>
        <fullName evidence="10">Uncharacterized protein LOC410606 isoform X2</fullName>
    </submittedName>
</protein>
<evidence type="ECO:0000256" key="1">
    <source>
        <dbReference type="ARBA" id="ARBA00004300"/>
    </source>
</evidence>
<keyword evidence="2" id="KW-0963">Cytoplasm</keyword>
<dbReference type="InterPro" id="IPR045266">
    <property type="entry name" value="DOH_DOMON"/>
</dbReference>
<dbReference type="PROSITE" id="PS50836">
    <property type="entry name" value="DOMON"/>
    <property type="match status" value="1"/>
</dbReference>
<dbReference type="Pfam" id="PF15309">
    <property type="entry name" value="ALMS_motif"/>
    <property type="match status" value="1"/>
</dbReference>